<dbReference type="AlphaFoldDB" id="A0A5B7JI28"/>
<protein>
    <submittedName>
        <fullName evidence="2">Uncharacterized protein</fullName>
    </submittedName>
</protein>
<evidence type="ECO:0000256" key="1">
    <source>
        <dbReference type="SAM" id="MobiDB-lite"/>
    </source>
</evidence>
<evidence type="ECO:0000313" key="2">
    <source>
        <dbReference type="EMBL" id="MPC95782.1"/>
    </source>
</evidence>
<proteinExistence type="predicted"/>
<gene>
    <name evidence="2" type="ORF">E2C01_091008</name>
</gene>
<dbReference type="EMBL" id="VSRR010103499">
    <property type="protein sequence ID" value="MPC95782.1"/>
    <property type="molecule type" value="Genomic_DNA"/>
</dbReference>
<feature type="region of interest" description="Disordered" evidence="1">
    <location>
        <begin position="1"/>
        <end position="66"/>
    </location>
</feature>
<reference evidence="2 3" key="1">
    <citation type="submission" date="2019-05" db="EMBL/GenBank/DDBJ databases">
        <title>Another draft genome of Portunus trituberculatus and its Hox gene families provides insights of decapod evolution.</title>
        <authorList>
            <person name="Jeong J.-H."/>
            <person name="Song I."/>
            <person name="Kim S."/>
            <person name="Choi T."/>
            <person name="Kim D."/>
            <person name="Ryu S."/>
            <person name="Kim W."/>
        </authorList>
    </citation>
    <scope>NUCLEOTIDE SEQUENCE [LARGE SCALE GENOMIC DNA]</scope>
    <source>
        <tissue evidence="2">Muscle</tissue>
    </source>
</reference>
<keyword evidence="3" id="KW-1185">Reference proteome</keyword>
<evidence type="ECO:0000313" key="3">
    <source>
        <dbReference type="Proteomes" id="UP000324222"/>
    </source>
</evidence>
<name>A0A5B7JI28_PORTR</name>
<dbReference type="Proteomes" id="UP000324222">
    <property type="component" value="Unassembled WGS sequence"/>
</dbReference>
<comment type="caution">
    <text evidence="2">The sequence shown here is derived from an EMBL/GenBank/DDBJ whole genome shotgun (WGS) entry which is preliminary data.</text>
</comment>
<feature type="compositionally biased region" description="Basic and acidic residues" evidence="1">
    <location>
        <begin position="15"/>
        <end position="34"/>
    </location>
</feature>
<organism evidence="2 3">
    <name type="scientific">Portunus trituberculatus</name>
    <name type="common">Swimming crab</name>
    <name type="synonym">Neptunus trituberculatus</name>
    <dbReference type="NCBI Taxonomy" id="210409"/>
    <lineage>
        <taxon>Eukaryota</taxon>
        <taxon>Metazoa</taxon>
        <taxon>Ecdysozoa</taxon>
        <taxon>Arthropoda</taxon>
        <taxon>Crustacea</taxon>
        <taxon>Multicrustacea</taxon>
        <taxon>Malacostraca</taxon>
        <taxon>Eumalacostraca</taxon>
        <taxon>Eucarida</taxon>
        <taxon>Decapoda</taxon>
        <taxon>Pleocyemata</taxon>
        <taxon>Brachyura</taxon>
        <taxon>Eubrachyura</taxon>
        <taxon>Portunoidea</taxon>
        <taxon>Portunidae</taxon>
        <taxon>Portuninae</taxon>
        <taxon>Portunus</taxon>
    </lineage>
</organism>
<sequence>MGAPSTQEENAACEVKSRAREAGRESGDSRRVGAEMKGQNAPRRLITSLAGRRAAEPRTSPNTHNA</sequence>
<accession>A0A5B7JI28</accession>